<proteinExistence type="predicted"/>
<keyword evidence="3" id="KW-0560">Oxidoreductase</keyword>
<dbReference type="Gene3D" id="3.50.50.60">
    <property type="entry name" value="FAD/NAD(P)-binding domain"/>
    <property type="match status" value="1"/>
</dbReference>
<keyword evidence="1" id="KW-0285">Flavoprotein</keyword>
<evidence type="ECO:0000256" key="2">
    <source>
        <dbReference type="ARBA" id="ARBA00022827"/>
    </source>
</evidence>
<feature type="non-terminal residue" evidence="5">
    <location>
        <position position="1"/>
    </location>
</feature>
<organism evidence="5">
    <name type="scientific">Tanacetum cinerariifolium</name>
    <name type="common">Dalmatian daisy</name>
    <name type="synonym">Chrysanthemum cinerariifolium</name>
    <dbReference type="NCBI Taxonomy" id="118510"/>
    <lineage>
        <taxon>Eukaryota</taxon>
        <taxon>Viridiplantae</taxon>
        <taxon>Streptophyta</taxon>
        <taxon>Embryophyta</taxon>
        <taxon>Tracheophyta</taxon>
        <taxon>Spermatophyta</taxon>
        <taxon>Magnoliopsida</taxon>
        <taxon>eudicotyledons</taxon>
        <taxon>Gunneridae</taxon>
        <taxon>Pentapetalae</taxon>
        <taxon>asterids</taxon>
        <taxon>campanulids</taxon>
        <taxon>Asterales</taxon>
        <taxon>Asteraceae</taxon>
        <taxon>Asteroideae</taxon>
        <taxon>Anthemideae</taxon>
        <taxon>Anthemidinae</taxon>
        <taxon>Tanacetum</taxon>
    </lineage>
</organism>
<evidence type="ECO:0000313" key="5">
    <source>
        <dbReference type="EMBL" id="GFD52671.1"/>
    </source>
</evidence>
<gene>
    <name evidence="5" type="ORF">Tci_924640</name>
</gene>
<feature type="non-terminal residue" evidence="5">
    <location>
        <position position="105"/>
    </location>
</feature>
<dbReference type="GO" id="GO:0004497">
    <property type="term" value="F:monooxygenase activity"/>
    <property type="evidence" value="ECO:0007669"/>
    <property type="project" value="UniProtKB-KW"/>
</dbReference>
<dbReference type="InterPro" id="IPR036188">
    <property type="entry name" value="FAD/NAD-bd_sf"/>
</dbReference>
<dbReference type="EMBL" id="BKCJ011785008">
    <property type="protein sequence ID" value="GFD52671.1"/>
    <property type="molecule type" value="Genomic_DNA"/>
</dbReference>
<dbReference type="PANTHER" id="PTHR46972">
    <property type="entry name" value="MONOOXYGENASE ASQM-RELATED"/>
    <property type="match status" value="1"/>
</dbReference>
<evidence type="ECO:0000256" key="1">
    <source>
        <dbReference type="ARBA" id="ARBA00022630"/>
    </source>
</evidence>
<dbReference type="PANTHER" id="PTHR46972:SF1">
    <property type="entry name" value="FAD DEPENDENT OXIDOREDUCTASE DOMAIN-CONTAINING PROTEIN"/>
    <property type="match status" value="1"/>
</dbReference>
<evidence type="ECO:0000256" key="4">
    <source>
        <dbReference type="ARBA" id="ARBA00023033"/>
    </source>
</evidence>
<evidence type="ECO:0000256" key="3">
    <source>
        <dbReference type="ARBA" id="ARBA00023002"/>
    </source>
</evidence>
<reference evidence="5" key="1">
    <citation type="journal article" date="2019" name="Sci. Rep.">
        <title>Draft genome of Tanacetum cinerariifolium, the natural source of mosquito coil.</title>
        <authorList>
            <person name="Yamashiro T."/>
            <person name="Shiraishi A."/>
            <person name="Satake H."/>
            <person name="Nakayama K."/>
        </authorList>
    </citation>
    <scope>NUCLEOTIDE SEQUENCE</scope>
</reference>
<protein>
    <submittedName>
        <fullName evidence="5">Uncharacterized protein</fullName>
    </submittedName>
</protein>
<name>A0A699X679_TANCI</name>
<keyword evidence="4" id="KW-0503">Monooxygenase</keyword>
<dbReference type="AlphaFoldDB" id="A0A699X679"/>
<comment type="caution">
    <text evidence="5">The sequence shown here is derived from an EMBL/GenBank/DDBJ whole genome shotgun (WGS) entry which is preliminary data.</text>
</comment>
<accession>A0A699X679</accession>
<sequence length="105" mass="11772">AAQPVYADTTFLEGNIPEAQQRVPALWQLVQGGSLFALENGQFVSFLAKGDGSLIFWIWLQKPEDWLATSGIDFTSRAAVATWFQQEFSTWSPQWQELFASDALT</sequence>
<keyword evidence="2" id="KW-0274">FAD</keyword>